<protein>
    <submittedName>
        <fullName evidence="3">Tetratricopeptide repeat protein</fullName>
    </submittedName>
</protein>
<dbReference type="OrthoDB" id="2658060at2"/>
<keyword evidence="2" id="KW-1133">Transmembrane helix</keyword>
<keyword evidence="2" id="KW-0472">Membrane</keyword>
<keyword evidence="4" id="KW-1185">Reference proteome</keyword>
<evidence type="ECO:0000256" key="1">
    <source>
        <dbReference type="PROSITE-ProRule" id="PRU00339"/>
    </source>
</evidence>
<keyword evidence="1" id="KW-0802">TPR repeat</keyword>
<dbReference type="PROSITE" id="PS50005">
    <property type="entry name" value="TPR"/>
    <property type="match status" value="2"/>
</dbReference>
<proteinExistence type="predicted"/>
<dbReference type="AlphaFoldDB" id="A0A4V2SAI6"/>
<dbReference type="EMBL" id="SLWV01000020">
    <property type="protein sequence ID" value="TCO71840.1"/>
    <property type="molecule type" value="Genomic_DNA"/>
</dbReference>
<dbReference type="Pfam" id="PF13181">
    <property type="entry name" value="TPR_8"/>
    <property type="match status" value="3"/>
</dbReference>
<dbReference type="Proteomes" id="UP000294919">
    <property type="component" value="Unassembled WGS sequence"/>
</dbReference>
<comment type="caution">
    <text evidence="3">The sequence shown here is derived from an EMBL/GenBank/DDBJ whole genome shotgun (WGS) entry which is preliminary data.</text>
</comment>
<dbReference type="SUPFAM" id="SSF48452">
    <property type="entry name" value="TPR-like"/>
    <property type="match status" value="1"/>
</dbReference>
<feature type="repeat" description="TPR" evidence="1">
    <location>
        <begin position="100"/>
        <end position="133"/>
    </location>
</feature>
<evidence type="ECO:0000256" key="2">
    <source>
        <dbReference type="SAM" id="Phobius"/>
    </source>
</evidence>
<feature type="repeat" description="TPR" evidence="1">
    <location>
        <begin position="170"/>
        <end position="203"/>
    </location>
</feature>
<dbReference type="SMART" id="SM00028">
    <property type="entry name" value="TPR"/>
    <property type="match status" value="3"/>
</dbReference>
<sequence>MKGFIIYFLLSSITGNPLMAFLGVIIIYSLIDRFYLGFLPDFTRIFRRNRQMKNSLKELQVNPQNASATFSIGILYFEKKKYEEALKYLEHPKLKDNETANFYYYMGMTLMKLKRSDEGKDYIMKALEVNPRIGYGLPYIALIDHEMEKYAPDRHIINDLEEKIEKFANTENLYKLGRLYKKLGNKEKAKNLFSKAMVEYSYCPKGIRRIHRKWAILSRVYKIV</sequence>
<feature type="transmembrane region" description="Helical" evidence="2">
    <location>
        <begin position="6"/>
        <end position="31"/>
    </location>
</feature>
<dbReference type="InterPro" id="IPR011990">
    <property type="entry name" value="TPR-like_helical_dom_sf"/>
</dbReference>
<accession>A0A4V2SAI6</accession>
<gene>
    <name evidence="3" type="ORF">EV214_12060</name>
</gene>
<evidence type="ECO:0000313" key="3">
    <source>
        <dbReference type="EMBL" id="TCO71840.1"/>
    </source>
</evidence>
<keyword evidence="2" id="KW-0812">Transmembrane</keyword>
<evidence type="ECO:0000313" key="4">
    <source>
        <dbReference type="Proteomes" id="UP000294919"/>
    </source>
</evidence>
<dbReference type="Gene3D" id="1.25.40.10">
    <property type="entry name" value="Tetratricopeptide repeat domain"/>
    <property type="match status" value="1"/>
</dbReference>
<dbReference type="InterPro" id="IPR019734">
    <property type="entry name" value="TPR_rpt"/>
</dbReference>
<dbReference type="PANTHER" id="PTHR12558">
    <property type="entry name" value="CELL DIVISION CYCLE 16,23,27"/>
    <property type="match status" value="1"/>
</dbReference>
<organism evidence="3 4">
    <name type="scientific">Marinisporobacter balticus</name>
    <dbReference type="NCBI Taxonomy" id="2018667"/>
    <lineage>
        <taxon>Bacteria</taxon>
        <taxon>Bacillati</taxon>
        <taxon>Bacillota</taxon>
        <taxon>Clostridia</taxon>
        <taxon>Peptostreptococcales</taxon>
        <taxon>Thermotaleaceae</taxon>
        <taxon>Marinisporobacter</taxon>
    </lineage>
</organism>
<name>A0A4V2SAI6_9FIRM</name>
<dbReference type="RefSeq" id="WP_132246477.1">
    <property type="nucleotide sequence ID" value="NZ_SLWV01000020.1"/>
</dbReference>
<dbReference type="PANTHER" id="PTHR12558:SF13">
    <property type="entry name" value="CELL DIVISION CYCLE PROTEIN 27 HOMOLOG"/>
    <property type="match status" value="1"/>
</dbReference>
<reference evidence="3 4" key="1">
    <citation type="submission" date="2019-03" db="EMBL/GenBank/DDBJ databases">
        <title>Genomic Encyclopedia of Type Strains, Phase IV (KMG-IV): sequencing the most valuable type-strain genomes for metagenomic binning, comparative biology and taxonomic classification.</title>
        <authorList>
            <person name="Goeker M."/>
        </authorList>
    </citation>
    <scope>NUCLEOTIDE SEQUENCE [LARGE SCALE GENOMIC DNA]</scope>
    <source>
        <strain evidence="3 4">DSM 102940</strain>
    </source>
</reference>